<evidence type="ECO:0000256" key="4">
    <source>
        <dbReference type="ARBA" id="ARBA00022679"/>
    </source>
</evidence>
<dbReference type="InterPro" id="IPR038731">
    <property type="entry name" value="RgtA/B/C-like"/>
</dbReference>
<gene>
    <name evidence="10" type="ORF">NMK_2311</name>
</gene>
<organism evidence="10 11">
    <name type="scientific">Novimethylophilus kurashikiensis</name>
    <dbReference type="NCBI Taxonomy" id="1825523"/>
    <lineage>
        <taxon>Bacteria</taxon>
        <taxon>Pseudomonadati</taxon>
        <taxon>Pseudomonadota</taxon>
        <taxon>Betaproteobacteria</taxon>
        <taxon>Nitrosomonadales</taxon>
        <taxon>Methylophilaceae</taxon>
        <taxon>Novimethylophilus</taxon>
    </lineage>
</organism>
<keyword evidence="11" id="KW-1185">Reference proteome</keyword>
<reference evidence="10 11" key="1">
    <citation type="journal article" date="2018" name="Environ. Microbiol.">
        <title>Isolation and genomic characterization of Novimethylophilus kurashikiensis gen. nov. sp. nov., a new lanthanide-dependent methylotrophic species of Methylophilaceae.</title>
        <authorList>
            <person name="Lv H."/>
            <person name="Sahin N."/>
            <person name="Tani A."/>
        </authorList>
    </citation>
    <scope>NUCLEOTIDE SEQUENCE [LARGE SCALE GENOMIC DNA]</scope>
    <source>
        <strain evidence="10 11">La2-4</strain>
    </source>
</reference>
<evidence type="ECO:0000256" key="6">
    <source>
        <dbReference type="ARBA" id="ARBA00022989"/>
    </source>
</evidence>
<comment type="subcellular location">
    <subcellularLocation>
        <location evidence="1">Cell membrane</location>
        <topology evidence="1">Multi-pass membrane protein</topology>
    </subcellularLocation>
</comment>
<comment type="caution">
    <text evidence="10">The sequence shown here is derived from an EMBL/GenBank/DDBJ whole genome shotgun (WGS) entry which is preliminary data.</text>
</comment>
<feature type="transmembrane region" description="Helical" evidence="8">
    <location>
        <begin position="347"/>
        <end position="366"/>
    </location>
</feature>
<dbReference type="PANTHER" id="PTHR33908">
    <property type="entry name" value="MANNOSYLTRANSFERASE YKCB-RELATED"/>
    <property type="match status" value="1"/>
</dbReference>
<sequence length="539" mass="59973">MKFLKSQPVLLSAFWLVLVLVSLFTRSYIPIDETRYVTVAWNMWLRGDYLVPWLNGVAYSHKPPLLFWMMDAGWAIFGINNWWPRLVPSLFALGSVFLTVRLARLLWPHDEQAPVYAPVILLGSALWIVFTTATMFDMLIAFFALLGLVGIMTAWHGKTLQGWLLLGLAIGGGLLAKGPAVLLQLLPAALLAPWWGKGAQRNWRQWYLGVLGAFVLGVLIALAWAIPAAIRGGETYSHAIFWGQTADRMVNSFAHRRPLWWYLPLLPILLFPWLLWLPAWRGLARIAKGMMNPGVKFCLAWLVPAFIAFSLISGKQVHYLLPILPAFALLLAHSLPQQRFTRSDQVLAALAAVIVGAVLIFMPHYAQAHHVAPWISQISPILGVLMIAAAGLLLLADCRNGNFEIWKMTAFGAVVVVLTVYLAVIHTAGLAYDIRPVGARLKVLEDQGIPIAHAARYPGQYQFIGRLTKDLDVLHSSQLAAWFAQHPNGKAVVYFSTKQSLTGLRAEYQQPYLGEVVAIIGKDAWPPKFDAQDSGQDEE</sequence>
<keyword evidence="5 8" id="KW-0812">Transmembrane</keyword>
<feature type="transmembrane region" description="Helical" evidence="8">
    <location>
        <begin position="113"/>
        <end position="131"/>
    </location>
</feature>
<evidence type="ECO:0000256" key="5">
    <source>
        <dbReference type="ARBA" id="ARBA00022692"/>
    </source>
</evidence>
<evidence type="ECO:0000256" key="1">
    <source>
        <dbReference type="ARBA" id="ARBA00004651"/>
    </source>
</evidence>
<name>A0A2R5F8Z4_9PROT</name>
<dbReference type="RefSeq" id="WP_109015888.1">
    <property type="nucleotide sequence ID" value="NZ_BDOQ01000009.1"/>
</dbReference>
<dbReference type="GO" id="GO:0016763">
    <property type="term" value="F:pentosyltransferase activity"/>
    <property type="evidence" value="ECO:0007669"/>
    <property type="project" value="TreeGrafter"/>
</dbReference>
<dbReference type="EMBL" id="BDOQ01000009">
    <property type="protein sequence ID" value="GBG14710.1"/>
    <property type="molecule type" value="Genomic_DNA"/>
</dbReference>
<dbReference type="PANTHER" id="PTHR33908:SF3">
    <property type="entry name" value="UNDECAPRENYL PHOSPHATE-ALPHA-4-AMINO-4-DEOXY-L-ARABINOSE ARABINOSYL TRANSFERASE"/>
    <property type="match status" value="1"/>
</dbReference>
<evidence type="ECO:0000256" key="3">
    <source>
        <dbReference type="ARBA" id="ARBA00022676"/>
    </source>
</evidence>
<evidence type="ECO:0000313" key="10">
    <source>
        <dbReference type="EMBL" id="GBG14710.1"/>
    </source>
</evidence>
<keyword evidence="7 8" id="KW-0472">Membrane</keyword>
<protein>
    <recommendedName>
        <fullName evidence="9">Glycosyltransferase RgtA/B/C/D-like domain-containing protein</fullName>
    </recommendedName>
</protein>
<evidence type="ECO:0000256" key="8">
    <source>
        <dbReference type="SAM" id="Phobius"/>
    </source>
</evidence>
<keyword evidence="6 8" id="KW-1133">Transmembrane helix</keyword>
<dbReference type="OrthoDB" id="9775035at2"/>
<dbReference type="Pfam" id="PF13231">
    <property type="entry name" value="PMT_2"/>
    <property type="match status" value="1"/>
</dbReference>
<feature type="transmembrane region" description="Helical" evidence="8">
    <location>
        <begin position="90"/>
        <end position="107"/>
    </location>
</feature>
<evidence type="ECO:0000256" key="7">
    <source>
        <dbReference type="ARBA" id="ARBA00023136"/>
    </source>
</evidence>
<feature type="domain" description="Glycosyltransferase RgtA/B/C/D-like" evidence="9">
    <location>
        <begin position="61"/>
        <end position="216"/>
    </location>
</feature>
<feature type="transmembrane region" description="Helical" evidence="8">
    <location>
        <begin position="297"/>
        <end position="313"/>
    </location>
</feature>
<dbReference type="GO" id="GO:0010041">
    <property type="term" value="P:response to iron(III) ion"/>
    <property type="evidence" value="ECO:0007669"/>
    <property type="project" value="TreeGrafter"/>
</dbReference>
<feature type="transmembrane region" description="Helical" evidence="8">
    <location>
        <begin position="259"/>
        <end position="277"/>
    </location>
</feature>
<proteinExistence type="predicted"/>
<feature type="transmembrane region" description="Helical" evidence="8">
    <location>
        <begin position="319"/>
        <end position="335"/>
    </location>
</feature>
<feature type="transmembrane region" description="Helical" evidence="8">
    <location>
        <begin position="138"/>
        <end position="157"/>
    </location>
</feature>
<evidence type="ECO:0000313" key="11">
    <source>
        <dbReference type="Proteomes" id="UP000245081"/>
    </source>
</evidence>
<accession>A0A2R5F8Z4</accession>
<dbReference type="GO" id="GO:0005886">
    <property type="term" value="C:plasma membrane"/>
    <property type="evidence" value="ECO:0007669"/>
    <property type="project" value="UniProtKB-SubCell"/>
</dbReference>
<dbReference type="GO" id="GO:0009103">
    <property type="term" value="P:lipopolysaccharide biosynthetic process"/>
    <property type="evidence" value="ECO:0007669"/>
    <property type="project" value="TreeGrafter"/>
</dbReference>
<keyword evidence="3" id="KW-0328">Glycosyltransferase</keyword>
<keyword evidence="4" id="KW-0808">Transferase</keyword>
<feature type="transmembrane region" description="Helical" evidence="8">
    <location>
        <begin position="408"/>
        <end position="432"/>
    </location>
</feature>
<evidence type="ECO:0000259" key="9">
    <source>
        <dbReference type="Pfam" id="PF13231"/>
    </source>
</evidence>
<keyword evidence="2" id="KW-1003">Cell membrane</keyword>
<dbReference type="Proteomes" id="UP000245081">
    <property type="component" value="Unassembled WGS sequence"/>
</dbReference>
<dbReference type="AlphaFoldDB" id="A0A2R5F8Z4"/>
<evidence type="ECO:0000256" key="2">
    <source>
        <dbReference type="ARBA" id="ARBA00022475"/>
    </source>
</evidence>
<dbReference type="InterPro" id="IPR050297">
    <property type="entry name" value="LipidA_mod_glycosyltrf_83"/>
</dbReference>
<feature type="transmembrane region" description="Helical" evidence="8">
    <location>
        <begin position="206"/>
        <end position="226"/>
    </location>
</feature>
<feature type="transmembrane region" description="Helical" evidence="8">
    <location>
        <begin position="163"/>
        <end position="194"/>
    </location>
</feature>
<feature type="transmembrane region" description="Helical" evidence="8">
    <location>
        <begin position="378"/>
        <end position="396"/>
    </location>
</feature>